<dbReference type="GO" id="GO:0005886">
    <property type="term" value="C:plasma membrane"/>
    <property type="evidence" value="ECO:0007669"/>
    <property type="project" value="TreeGrafter"/>
</dbReference>
<dbReference type="InterPro" id="IPR036259">
    <property type="entry name" value="MFS_trans_sf"/>
</dbReference>
<reference evidence="7" key="1">
    <citation type="journal article" date="2023" name="IMA Fungus">
        <title>Comparative genomic study of the Penicillium genus elucidates a diverse pangenome and 15 lateral gene transfer events.</title>
        <authorList>
            <person name="Petersen C."/>
            <person name="Sorensen T."/>
            <person name="Nielsen M.R."/>
            <person name="Sondergaard T.E."/>
            <person name="Sorensen J.L."/>
            <person name="Fitzpatrick D.A."/>
            <person name="Frisvad J.C."/>
            <person name="Nielsen K.L."/>
        </authorList>
    </citation>
    <scope>NUCLEOTIDE SEQUENCE</scope>
    <source>
        <strain evidence="7">IBT 12815</strain>
    </source>
</reference>
<gene>
    <name evidence="7" type="ORF">N7537_008243</name>
</gene>
<keyword evidence="2 5" id="KW-0812">Transmembrane</keyword>
<organism evidence="7 8">
    <name type="scientific">Penicillium hordei</name>
    <dbReference type="NCBI Taxonomy" id="40994"/>
    <lineage>
        <taxon>Eukaryota</taxon>
        <taxon>Fungi</taxon>
        <taxon>Dikarya</taxon>
        <taxon>Ascomycota</taxon>
        <taxon>Pezizomycotina</taxon>
        <taxon>Eurotiomycetes</taxon>
        <taxon>Eurotiomycetidae</taxon>
        <taxon>Eurotiales</taxon>
        <taxon>Aspergillaceae</taxon>
        <taxon>Penicillium</taxon>
    </lineage>
</organism>
<comment type="caution">
    <text evidence="7">The sequence shown here is derived from an EMBL/GenBank/DDBJ whole genome shotgun (WGS) entry which is preliminary data.</text>
</comment>
<evidence type="ECO:0000313" key="7">
    <source>
        <dbReference type="EMBL" id="KAJ5598159.1"/>
    </source>
</evidence>
<dbReference type="CDD" id="cd17323">
    <property type="entry name" value="MFS_Tpo1_MDR_like"/>
    <property type="match status" value="1"/>
</dbReference>
<feature type="transmembrane region" description="Helical" evidence="5">
    <location>
        <begin position="355"/>
        <end position="375"/>
    </location>
</feature>
<dbReference type="GO" id="GO:0015244">
    <property type="term" value="F:fluconazole transmembrane transporter activity"/>
    <property type="evidence" value="ECO:0007669"/>
    <property type="project" value="TreeGrafter"/>
</dbReference>
<dbReference type="FunFam" id="1.20.1250.20:FF:000011">
    <property type="entry name" value="MFS multidrug transporter, putative"/>
    <property type="match status" value="1"/>
</dbReference>
<dbReference type="Pfam" id="PF07690">
    <property type="entry name" value="MFS_1"/>
    <property type="match status" value="1"/>
</dbReference>
<feature type="transmembrane region" description="Helical" evidence="5">
    <location>
        <begin position="120"/>
        <end position="136"/>
    </location>
</feature>
<feature type="transmembrane region" description="Helical" evidence="5">
    <location>
        <begin position="80"/>
        <end position="100"/>
    </location>
</feature>
<dbReference type="PANTHER" id="PTHR23502:SF23">
    <property type="entry name" value="FLUCONAZOLE RESISTANCE PROTEIN 1"/>
    <property type="match status" value="1"/>
</dbReference>
<feature type="domain" description="Major facilitator superfamily (MFS) profile" evidence="6">
    <location>
        <begin position="82"/>
        <end position="513"/>
    </location>
</feature>
<dbReference type="PROSITE" id="PS50850">
    <property type="entry name" value="MFS"/>
    <property type="match status" value="1"/>
</dbReference>
<sequence length="793" mass="85765">MNALIRESLFGRLLNFLTSNNALPYPDLEIPKLEPKLEMVSNSATSTTSVTPEPGREFIVEFSGDDDPDMPRNWSRLSKTLVMLDVMFLNFSFYAASAIFTPSIPGIEDQFGATTAEGTLGLSLFVIAYGIGPLFLSPLSNLPAIGRTPVYVLGSLVFCLLNIGTALGKNIETILTLRFFGGFFGSAPISVGGATLMEVYGPGEVPYAIALYAVSGVCGPILGPIFGTLVIDRWHTWTASLWLLAGITAFTTLFIFFLLPETLSSNILLRRAQRLRARTRNPLYRTQSEMAPTTSFGAMLFEQAVNDLKISCMDPVIIFVNIHTMLIYGILYLWFEFFPFVFGGVYHFSPVQQALAFFGILAGAVISVVAYVLWLRFSYQPRVSRLESSVEPEARLVPGQIGAICIPICLFIFAWTSRPDVHWVVPVIGTAFFAPGFYLTFQSILNYLGESYPRHVASVFAGNTFFRSSFGGALPLAAPRMLQSLGIGWASSTLGFISVAMLPLPFILERPVTTLIFHYNTQFAPPNLYRETSPNGSPPNALAGYANMFGVGTVYAASTFQEQLPRLLEISQQPSYAPFAVACLGLSVGVAICGSMLYRTDASVVTARGTSLWGIALICAGLSLRYGSFIGILLSFFFGGIGIGLTYLAVVILVGQAFPNHALARSAIGPLGFSSGASVCLYLGLALDFDTLSAVDLGRLVALGGVGCVSIGASTGFLMTTTDKTRYPTGEKSQSMQGKTFFSVLLFLNTLPGMKLSGTLLPIVSFHAQGSSEFSPLQLDCPYGWRFSCPNPQ</sequence>
<evidence type="ECO:0000256" key="1">
    <source>
        <dbReference type="ARBA" id="ARBA00004141"/>
    </source>
</evidence>
<feature type="transmembrane region" description="Helical" evidence="5">
    <location>
        <begin position="179"/>
        <end position="197"/>
    </location>
</feature>
<dbReference type="InterPro" id="IPR020846">
    <property type="entry name" value="MFS_dom"/>
</dbReference>
<dbReference type="AlphaFoldDB" id="A0AAD6H0N8"/>
<evidence type="ECO:0000256" key="3">
    <source>
        <dbReference type="ARBA" id="ARBA00022989"/>
    </source>
</evidence>
<feature type="transmembrane region" description="Helical" evidence="5">
    <location>
        <begin position="316"/>
        <end position="335"/>
    </location>
</feature>
<feature type="transmembrane region" description="Helical" evidence="5">
    <location>
        <begin position="148"/>
        <end position="167"/>
    </location>
</feature>
<evidence type="ECO:0000313" key="8">
    <source>
        <dbReference type="Proteomes" id="UP001213799"/>
    </source>
</evidence>
<dbReference type="RefSeq" id="XP_056751374.1">
    <property type="nucleotide sequence ID" value="XM_056899298.1"/>
</dbReference>
<evidence type="ECO:0000259" key="6">
    <source>
        <dbReference type="PROSITE" id="PS50850"/>
    </source>
</evidence>
<accession>A0AAD6H0N8</accession>
<feature type="transmembrane region" description="Helical" evidence="5">
    <location>
        <begin position="487"/>
        <end position="508"/>
    </location>
</feature>
<evidence type="ECO:0000256" key="2">
    <source>
        <dbReference type="ARBA" id="ARBA00022692"/>
    </source>
</evidence>
<protein>
    <recommendedName>
        <fullName evidence="6">Major facilitator superfamily (MFS) profile domain-containing protein</fullName>
    </recommendedName>
</protein>
<dbReference type="GeneID" id="81589540"/>
<reference evidence="7" key="2">
    <citation type="submission" date="2023-01" db="EMBL/GenBank/DDBJ databases">
        <authorList>
            <person name="Petersen C."/>
        </authorList>
    </citation>
    <scope>NUCLEOTIDE SEQUENCE</scope>
    <source>
        <strain evidence="7">IBT 12815</strain>
    </source>
</reference>
<keyword evidence="8" id="KW-1185">Reference proteome</keyword>
<evidence type="ECO:0000256" key="4">
    <source>
        <dbReference type="ARBA" id="ARBA00023136"/>
    </source>
</evidence>
<dbReference type="InterPro" id="IPR011701">
    <property type="entry name" value="MFS"/>
</dbReference>
<feature type="transmembrane region" description="Helical" evidence="5">
    <location>
        <begin position="630"/>
        <end position="655"/>
    </location>
</feature>
<feature type="transmembrane region" description="Helical" evidence="5">
    <location>
        <begin position="237"/>
        <end position="259"/>
    </location>
</feature>
<comment type="subcellular location">
    <subcellularLocation>
        <location evidence="1">Membrane</location>
        <topology evidence="1">Multi-pass membrane protein</topology>
    </subcellularLocation>
</comment>
<dbReference type="Gene3D" id="1.20.1250.20">
    <property type="entry name" value="MFS general substrate transporter like domains"/>
    <property type="match status" value="1"/>
</dbReference>
<dbReference type="EMBL" id="JAQJAE010000004">
    <property type="protein sequence ID" value="KAJ5598159.1"/>
    <property type="molecule type" value="Genomic_DNA"/>
</dbReference>
<dbReference type="GO" id="GO:1990961">
    <property type="term" value="P:xenobiotic detoxification by transmembrane export across the plasma membrane"/>
    <property type="evidence" value="ECO:0007669"/>
    <property type="project" value="TreeGrafter"/>
</dbReference>
<name>A0AAD6H0N8_9EURO</name>
<feature type="transmembrane region" description="Helical" evidence="5">
    <location>
        <begin position="396"/>
        <end position="415"/>
    </location>
</feature>
<proteinExistence type="predicted"/>
<dbReference type="SUPFAM" id="SSF103473">
    <property type="entry name" value="MFS general substrate transporter"/>
    <property type="match status" value="2"/>
</dbReference>
<feature type="transmembrane region" description="Helical" evidence="5">
    <location>
        <begin position="576"/>
        <end position="598"/>
    </location>
</feature>
<feature type="transmembrane region" description="Helical" evidence="5">
    <location>
        <begin position="421"/>
        <end position="441"/>
    </location>
</feature>
<feature type="transmembrane region" description="Helical" evidence="5">
    <location>
        <begin position="667"/>
        <end position="685"/>
    </location>
</feature>
<feature type="transmembrane region" description="Helical" evidence="5">
    <location>
        <begin position="740"/>
        <end position="764"/>
    </location>
</feature>
<dbReference type="PANTHER" id="PTHR23502">
    <property type="entry name" value="MAJOR FACILITATOR SUPERFAMILY"/>
    <property type="match status" value="1"/>
</dbReference>
<keyword evidence="3 5" id="KW-1133">Transmembrane helix</keyword>
<evidence type="ECO:0000256" key="5">
    <source>
        <dbReference type="SAM" id="Phobius"/>
    </source>
</evidence>
<dbReference type="Proteomes" id="UP001213799">
    <property type="component" value="Unassembled WGS sequence"/>
</dbReference>
<keyword evidence="4 5" id="KW-0472">Membrane</keyword>
<feature type="transmembrane region" description="Helical" evidence="5">
    <location>
        <begin position="697"/>
        <end position="719"/>
    </location>
</feature>
<feature type="transmembrane region" description="Helical" evidence="5">
    <location>
        <begin position="605"/>
        <end position="624"/>
    </location>
</feature>
<feature type="transmembrane region" description="Helical" evidence="5">
    <location>
        <begin position="209"/>
        <end position="231"/>
    </location>
</feature>